<accession>A0A7J6UDN7</accession>
<dbReference type="EMBL" id="JABANM010000804">
    <property type="protein sequence ID" value="KAF4755335.1"/>
    <property type="molecule type" value="Genomic_DNA"/>
</dbReference>
<feature type="region of interest" description="Disordered" evidence="1">
    <location>
        <begin position="1"/>
        <end position="23"/>
    </location>
</feature>
<evidence type="ECO:0000313" key="2">
    <source>
        <dbReference type="EMBL" id="KAF4755335.1"/>
    </source>
</evidence>
<comment type="caution">
    <text evidence="2">The sequence shown here is derived from an EMBL/GenBank/DDBJ whole genome shotgun (WGS) entry which is preliminary data.</text>
</comment>
<organism evidence="2 3">
    <name type="scientific">Perkinsus olseni</name>
    <name type="common">Perkinsus atlanticus</name>
    <dbReference type="NCBI Taxonomy" id="32597"/>
    <lineage>
        <taxon>Eukaryota</taxon>
        <taxon>Sar</taxon>
        <taxon>Alveolata</taxon>
        <taxon>Perkinsozoa</taxon>
        <taxon>Perkinsea</taxon>
        <taxon>Perkinsida</taxon>
        <taxon>Perkinsidae</taxon>
        <taxon>Perkinsus</taxon>
    </lineage>
</organism>
<dbReference type="Proteomes" id="UP000574390">
    <property type="component" value="Unassembled WGS sequence"/>
</dbReference>
<dbReference type="AlphaFoldDB" id="A0A7J6UDN7"/>
<proteinExistence type="predicted"/>
<reference evidence="2 3" key="1">
    <citation type="submission" date="2020-04" db="EMBL/GenBank/DDBJ databases">
        <title>Perkinsus olseni comparative genomics.</title>
        <authorList>
            <person name="Bogema D.R."/>
        </authorList>
    </citation>
    <scope>NUCLEOTIDE SEQUENCE [LARGE SCALE GENOMIC DNA]</scope>
    <source>
        <strain evidence="2">ATCC PRA-205</strain>
    </source>
</reference>
<sequence length="255" mass="28628">MPEVMKISPEGAGSEGKPEDDTPAAISAKTFWTLSFAVRPSNDAHPRISELVFRIENATKYKVREYIKSPTKLVELFNYQVEVYPMGEITQGLNVYIGFLFFRIIIQTCRVANDSFSTDEGKLLPAKYPDFFDREGGIVIKARVDLSKAWLSLDPDDDDPVEGDELECRIRDAAKFQKGEDVKSKPAWRGSYRMQVVAYPGGHPDHPAGGEELAVYVHLLGSSAPRFQECVFRRTCTFKSGSFSAGESRVTEKNW</sequence>
<protein>
    <submittedName>
        <fullName evidence="2">Uncharacterized protein</fullName>
    </submittedName>
</protein>
<evidence type="ECO:0000313" key="3">
    <source>
        <dbReference type="Proteomes" id="UP000574390"/>
    </source>
</evidence>
<evidence type="ECO:0000256" key="1">
    <source>
        <dbReference type="SAM" id="MobiDB-lite"/>
    </source>
</evidence>
<feature type="non-terminal residue" evidence="2">
    <location>
        <position position="255"/>
    </location>
</feature>
<gene>
    <name evidence="2" type="ORF">FOZ62_027756</name>
</gene>
<name>A0A7J6UDN7_PEROL</name>